<dbReference type="SUPFAM" id="SSF53850">
    <property type="entry name" value="Periplasmic binding protein-like II"/>
    <property type="match status" value="1"/>
</dbReference>
<keyword evidence="3" id="KW-0238">DNA-binding</keyword>
<dbReference type="PRINTS" id="PR00039">
    <property type="entry name" value="HTHLYSR"/>
</dbReference>
<evidence type="ECO:0000259" key="5">
    <source>
        <dbReference type="PROSITE" id="PS50931"/>
    </source>
</evidence>
<evidence type="ECO:0000313" key="6">
    <source>
        <dbReference type="EMBL" id="SHI25802.1"/>
    </source>
</evidence>
<dbReference type="InterPro" id="IPR058163">
    <property type="entry name" value="LysR-type_TF_proteobact-type"/>
</dbReference>
<dbReference type="Pfam" id="PF03466">
    <property type="entry name" value="LysR_substrate"/>
    <property type="match status" value="1"/>
</dbReference>
<evidence type="ECO:0000256" key="1">
    <source>
        <dbReference type="ARBA" id="ARBA00009437"/>
    </source>
</evidence>
<protein>
    <submittedName>
        <fullName evidence="6">LysR family transcriptional regulator, regulator of gene expression of beta-lactamase</fullName>
    </submittedName>
</protein>
<accession>A0A1M5ZNM8</accession>
<dbReference type="GO" id="GO:0043565">
    <property type="term" value="F:sequence-specific DNA binding"/>
    <property type="evidence" value="ECO:0007669"/>
    <property type="project" value="TreeGrafter"/>
</dbReference>
<dbReference type="InterPro" id="IPR000847">
    <property type="entry name" value="LysR_HTH_N"/>
</dbReference>
<dbReference type="RefSeq" id="WP_073108196.1">
    <property type="nucleotide sequence ID" value="NZ_FQXE01000016.1"/>
</dbReference>
<organism evidence="6 7">
    <name type="scientific">Pollutimonas bauzanensis</name>
    <dbReference type="NCBI Taxonomy" id="658167"/>
    <lineage>
        <taxon>Bacteria</taxon>
        <taxon>Pseudomonadati</taxon>
        <taxon>Pseudomonadota</taxon>
        <taxon>Betaproteobacteria</taxon>
        <taxon>Burkholderiales</taxon>
        <taxon>Alcaligenaceae</taxon>
        <taxon>Pollutimonas</taxon>
    </lineage>
</organism>
<dbReference type="Proteomes" id="UP000184226">
    <property type="component" value="Unassembled WGS sequence"/>
</dbReference>
<name>A0A1M5ZNM8_9BURK</name>
<dbReference type="EMBL" id="FQXE01000016">
    <property type="protein sequence ID" value="SHI25802.1"/>
    <property type="molecule type" value="Genomic_DNA"/>
</dbReference>
<gene>
    <name evidence="6" type="ORF">SAMN04488135_11695</name>
</gene>
<dbReference type="PANTHER" id="PTHR30537">
    <property type="entry name" value="HTH-TYPE TRANSCRIPTIONAL REGULATOR"/>
    <property type="match status" value="1"/>
</dbReference>
<sequence>MSNAQTRILSRIPSLRSLLVFDVAARHLNLVRAAEELCVSQGALSRQLKSLEGHLGLALFERGPRGLKFTPEGELLYDFTSRAFSLVSEGIHRLGLQPERSTLVVSAARSFAQRVLASRLVSFTAAYPHIELHLDVHRYYADLETSGADISIRLGRGDWEGYQIQPLTRDRLVPVCAPSVASFIEKEGLVPGHIPLLCSQERPYVEHWNASVPARAIAKEGRMCLIFNDSSTLLSALESGLGITVTRSSLIEDALEQGILIRPFDEELVDALDYYAVCSQRSTHKLAVRQFMDWLRSAFSPEAQDNR</sequence>
<dbReference type="GO" id="GO:0003700">
    <property type="term" value="F:DNA-binding transcription factor activity"/>
    <property type="evidence" value="ECO:0007669"/>
    <property type="project" value="InterPro"/>
</dbReference>
<dbReference type="Gene3D" id="1.10.10.10">
    <property type="entry name" value="Winged helix-like DNA-binding domain superfamily/Winged helix DNA-binding domain"/>
    <property type="match status" value="1"/>
</dbReference>
<dbReference type="OrthoDB" id="8683153at2"/>
<evidence type="ECO:0000256" key="2">
    <source>
        <dbReference type="ARBA" id="ARBA00023015"/>
    </source>
</evidence>
<dbReference type="GO" id="GO:0006351">
    <property type="term" value="P:DNA-templated transcription"/>
    <property type="evidence" value="ECO:0007669"/>
    <property type="project" value="TreeGrafter"/>
</dbReference>
<evidence type="ECO:0000256" key="3">
    <source>
        <dbReference type="ARBA" id="ARBA00023125"/>
    </source>
</evidence>
<keyword evidence="2" id="KW-0805">Transcription regulation</keyword>
<dbReference type="InterPro" id="IPR005119">
    <property type="entry name" value="LysR_subst-bd"/>
</dbReference>
<keyword evidence="7" id="KW-1185">Reference proteome</keyword>
<dbReference type="InterPro" id="IPR036388">
    <property type="entry name" value="WH-like_DNA-bd_sf"/>
</dbReference>
<keyword evidence="4" id="KW-0804">Transcription</keyword>
<dbReference type="Gene3D" id="3.40.190.10">
    <property type="entry name" value="Periplasmic binding protein-like II"/>
    <property type="match status" value="2"/>
</dbReference>
<proteinExistence type="inferred from homology"/>
<dbReference type="InterPro" id="IPR036390">
    <property type="entry name" value="WH_DNA-bd_sf"/>
</dbReference>
<dbReference type="PROSITE" id="PS50931">
    <property type="entry name" value="HTH_LYSR"/>
    <property type="match status" value="1"/>
</dbReference>
<comment type="similarity">
    <text evidence="1">Belongs to the LysR transcriptional regulatory family.</text>
</comment>
<dbReference type="Pfam" id="PF00126">
    <property type="entry name" value="HTH_1"/>
    <property type="match status" value="1"/>
</dbReference>
<dbReference type="AlphaFoldDB" id="A0A1M5ZNM8"/>
<feature type="domain" description="HTH lysR-type" evidence="5">
    <location>
        <begin position="13"/>
        <end position="70"/>
    </location>
</feature>
<dbReference type="PANTHER" id="PTHR30537:SF74">
    <property type="entry name" value="HTH-TYPE TRANSCRIPTIONAL REGULATOR TRPI"/>
    <property type="match status" value="1"/>
</dbReference>
<evidence type="ECO:0000313" key="7">
    <source>
        <dbReference type="Proteomes" id="UP000184226"/>
    </source>
</evidence>
<dbReference type="STRING" id="658167.SAMN04488135_11695"/>
<evidence type="ECO:0000256" key="4">
    <source>
        <dbReference type="ARBA" id="ARBA00023163"/>
    </source>
</evidence>
<dbReference type="SUPFAM" id="SSF46785">
    <property type="entry name" value="Winged helix' DNA-binding domain"/>
    <property type="match status" value="1"/>
</dbReference>
<reference evidence="6 7" key="1">
    <citation type="submission" date="2016-11" db="EMBL/GenBank/DDBJ databases">
        <authorList>
            <person name="Jaros S."/>
            <person name="Januszkiewicz K."/>
            <person name="Wedrychowicz H."/>
        </authorList>
    </citation>
    <scope>NUCLEOTIDE SEQUENCE [LARGE SCALE GENOMIC DNA]</scope>
    <source>
        <strain evidence="6 7">CGMCC 1.10190</strain>
    </source>
</reference>